<organism evidence="1 2">
    <name type="scientific">Actinacidiphila alni</name>
    <dbReference type="NCBI Taxonomy" id="380248"/>
    <lineage>
        <taxon>Bacteria</taxon>
        <taxon>Bacillati</taxon>
        <taxon>Actinomycetota</taxon>
        <taxon>Actinomycetes</taxon>
        <taxon>Kitasatosporales</taxon>
        <taxon>Streptomycetaceae</taxon>
        <taxon>Actinacidiphila</taxon>
    </lineage>
</organism>
<dbReference type="RefSeq" id="WP_093711346.1">
    <property type="nucleotide sequence ID" value="NZ_FONG01000001.1"/>
</dbReference>
<evidence type="ECO:0000313" key="2">
    <source>
        <dbReference type="Proteomes" id="UP000199323"/>
    </source>
</evidence>
<name>A0A1I1X7Y0_9ACTN</name>
<accession>A0A1I1X7Y0</accession>
<sequence>MASGFVDETSLWEWEHFAAEYPSLASARDGLVARLNAALAPTFRAVDDDRRAAHRVWSAAWLDRCRAAYAAGGTDGLLADLAGQGAPAAVAVAVLRAFLGDAAGAPAETIALLLRHPAWAATAALDDRLRDFIGSLTTALRTLELGL</sequence>
<reference evidence="1 2" key="1">
    <citation type="submission" date="2016-10" db="EMBL/GenBank/DDBJ databases">
        <authorList>
            <person name="de Groot N.N."/>
        </authorList>
    </citation>
    <scope>NUCLEOTIDE SEQUENCE [LARGE SCALE GENOMIC DNA]</scope>
    <source>
        <strain evidence="1 2">CGMCC 4.3510</strain>
    </source>
</reference>
<proteinExistence type="predicted"/>
<dbReference type="STRING" id="380248.SAMN05216251_101181"/>
<dbReference type="AlphaFoldDB" id="A0A1I1X7Y0"/>
<protein>
    <submittedName>
        <fullName evidence="1">Uncharacterized protein</fullName>
    </submittedName>
</protein>
<dbReference type="EMBL" id="FONG01000001">
    <property type="protein sequence ID" value="SFE01813.1"/>
    <property type="molecule type" value="Genomic_DNA"/>
</dbReference>
<dbReference type="OrthoDB" id="279684at2"/>
<keyword evidence="2" id="KW-1185">Reference proteome</keyword>
<gene>
    <name evidence="1" type="ORF">SAMN05216251_101181</name>
</gene>
<evidence type="ECO:0000313" key="1">
    <source>
        <dbReference type="EMBL" id="SFE01813.1"/>
    </source>
</evidence>
<dbReference type="Proteomes" id="UP000199323">
    <property type="component" value="Unassembled WGS sequence"/>
</dbReference>